<name>A0A328D356_9ASTE</name>
<evidence type="ECO:0000313" key="1">
    <source>
        <dbReference type="EMBL" id="RAL39906.1"/>
    </source>
</evidence>
<dbReference type="InterPro" id="IPR034553">
    <property type="entry name" value="TOM5_viridi"/>
</dbReference>
<comment type="caution">
    <text evidence="1">The sequence shown here is derived from an EMBL/GenBank/DDBJ whole genome shotgun (WGS) entry which is preliminary data.</text>
</comment>
<dbReference type="Proteomes" id="UP000249390">
    <property type="component" value="Unassembled WGS sequence"/>
</dbReference>
<reference evidence="1 2" key="1">
    <citation type="submission" date="2018-06" db="EMBL/GenBank/DDBJ databases">
        <title>The Genome of Cuscuta australis (Dodder) Provides Insight into the Evolution of Plant Parasitism.</title>
        <authorList>
            <person name="Liu H."/>
        </authorList>
    </citation>
    <scope>NUCLEOTIDE SEQUENCE [LARGE SCALE GENOMIC DNA]</scope>
    <source>
        <strain evidence="2">cv. Yunnan</strain>
        <tissue evidence="1">Vines</tissue>
    </source>
</reference>
<proteinExistence type="predicted"/>
<organism evidence="1 2">
    <name type="scientific">Cuscuta australis</name>
    <dbReference type="NCBI Taxonomy" id="267555"/>
    <lineage>
        <taxon>Eukaryota</taxon>
        <taxon>Viridiplantae</taxon>
        <taxon>Streptophyta</taxon>
        <taxon>Embryophyta</taxon>
        <taxon>Tracheophyta</taxon>
        <taxon>Spermatophyta</taxon>
        <taxon>Magnoliopsida</taxon>
        <taxon>eudicotyledons</taxon>
        <taxon>Gunneridae</taxon>
        <taxon>Pentapetalae</taxon>
        <taxon>asterids</taxon>
        <taxon>lamiids</taxon>
        <taxon>Solanales</taxon>
        <taxon>Convolvulaceae</taxon>
        <taxon>Cuscuteae</taxon>
        <taxon>Cuscuta</taxon>
        <taxon>Cuscuta subgen. Grammica</taxon>
        <taxon>Cuscuta sect. Cleistogrammica</taxon>
    </lineage>
</organism>
<dbReference type="PANTHER" id="PTHR37251:SF1">
    <property type="entry name" value="MITOCHONDRIAL IMPORT RECEPTOR SUBUNIT TOM5 HOMOLOG"/>
    <property type="match status" value="1"/>
</dbReference>
<dbReference type="EMBL" id="NQVE01000195">
    <property type="protein sequence ID" value="RAL39906.1"/>
    <property type="molecule type" value="Genomic_DNA"/>
</dbReference>
<gene>
    <name evidence="1" type="ORF">DM860_008046</name>
</gene>
<accession>A0A328D356</accession>
<dbReference type="GO" id="GO:0005742">
    <property type="term" value="C:mitochondrial outer membrane translocase complex"/>
    <property type="evidence" value="ECO:0007669"/>
    <property type="project" value="InterPro"/>
</dbReference>
<dbReference type="AlphaFoldDB" id="A0A328D356"/>
<keyword evidence="2" id="KW-1185">Reference proteome</keyword>
<dbReference type="PANTHER" id="PTHR37251">
    <property type="entry name" value="MITOCHONDRIAL IMPORT RECEPTOR SUBUNIT TOM5 HOMOLOG"/>
    <property type="match status" value="1"/>
</dbReference>
<evidence type="ECO:0000313" key="2">
    <source>
        <dbReference type="Proteomes" id="UP000249390"/>
    </source>
</evidence>
<sequence length="143" mass="16143">MAKSVMSLEKVKAFWHSQVHDEEKWSHNMKVLRALGLFAGSIVLMRQAQVIHRSDENLKGAFSSVSSGMFCQSGKAWASLGRIFVNPMMKVGFGLGIWKILKLLIFGGKCTIEVHNITRNSMRARYLTKEGNMIEEELTDSHD</sequence>
<protein>
    <submittedName>
        <fullName evidence="1">Uncharacterized protein</fullName>
    </submittedName>
</protein>